<name>W4LY85_9BACT</name>
<keyword evidence="1" id="KW-0812">Transmembrane</keyword>
<feature type="transmembrane region" description="Helical" evidence="1">
    <location>
        <begin position="6"/>
        <end position="28"/>
    </location>
</feature>
<organism evidence="2 3">
    <name type="scientific">Candidatus Entotheonella gemina</name>
    <dbReference type="NCBI Taxonomy" id="1429439"/>
    <lineage>
        <taxon>Bacteria</taxon>
        <taxon>Pseudomonadati</taxon>
        <taxon>Nitrospinota/Tectimicrobiota group</taxon>
        <taxon>Candidatus Tectimicrobiota</taxon>
        <taxon>Candidatus Entotheonellia</taxon>
        <taxon>Candidatus Entotheonellales</taxon>
        <taxon>Candidatus Entotheonellaceae</taxon>
        <taxon>Candidatus Entotheonella</taxon>
    </lineage>
</organism>
<comment type="caution">
    <text evidence="2">The sequence shown here is derived from an EMBL/GenBank/DDBJ whole genome shotgun (WGS) entry which is preliminary data.</text>
</comment>
<reference evidence="2 3" key="1">
    <citation type="journal article" date="2014" name="Nature">
        <title>An environmental bacterial taxon with a large and distinct metabolic repertoire.</title>
        <authorList>
            <person name="Wilson M.C."/>
            <person name="Mori T."/>
            <person name="Ruckert C."/>
            <person name="Uria A.R."/>
            <person name="Helf M.J."/>
            <person name="Takada K."/>
            <person name="Gernert C."/>
            <person name="Steffens U.A."/>
            <person name="Heycke N."/>
            <person name="Schmitt S."/>
            <person name="Rinke C."/>
            <person name="Helfrich E.J."/>
            <person name="Brachmann A.O."/>
            <person name="Gurgui C."/>
            <person name="Wakimoto T."/>
            <person name="Kracht M."/>
            <person name="Crusemann M."/>
            <person name="Hentschel U."/>
            <person name="Abe I."/>
            <person name="Matsunaga S."/>
            <person name="Kalinowski J."/>
            <person name="Takeyama H."/>
            <person name="Piel J."/>
        </authorList>
    </citation>
    <scope>NUCLEOTIDE SEQUENCE [LARGE SCALE GENOMIC DNA]</scope>
    <source>
        <strain evidence="3">TSY2</strain>
    </source>
</reference>
<evidence type="ECO:0000313" key="2">
    <source>
        <dbReference type="EMBL" id="ETX02716.1"/>
    </source>
</evidence>
<gene>
    <name evidence="2" type="ORF">ETSY2_34960</name>
</gene>
<protein>
    <submittedName>
        <fullName evidence="2">Uncharacterized protein</fullName>
    </submittedName>
</protein>
<accession>W4LY85</accession>
<dbReference type="EMBL" id="AZHX01001497">
    <property type="protein sequence ID" value="ETX02716.1"/>
    <property type="molecule type" value="Genomic_DNA"/>
</dbReference>
<dbReference type="Proteomes" id="UP000019140">
    <property type="component" value="Unassembled WGS sequence"/>
</dbReference>
<sequence>MPIVWMWSGLIIGSRMLMLMLMAVRLVMMLDEQWRRWTRISKMVDPMRT</sequence>
<evidence type="ECO:0000313" key="3">
    <source>
        <dbReference type="Proteomes" id="UP000019140"/>
    </source>
</evidence>
<keyword evidence="3" id="KW-1185">Reference proteome</keyword>
<dbReference type="AlphaFoldDB" id="W4LY85"/>
<keyword evidence="1" id="KW-0472">Membrane</keyword>
<proteinExistence type="predicted"/>
<dbReference type="HOGENOM" id="CLU_215739_0_0_7"/>
<keyword evidence="1" id="KW-1133">Transmembrane helix</keyword>
<evidence type="ECO:0000256" key="1">
    <source>
        <dbReference type="SAM" id="Phobius"/>
    </source>
</evidence>